<evidence type="ECO:0000313" key="7">
    <source>
        <dbReference type="EMBL" id="BEG99260.1"/>
    </source>
</evidence>
<gene>
    <name evidence="7" type="ORF">BSYN_15250</name>
</gene>
<dbReference type="CDD" id="cd06171">
    <property type="entry name" value="Sigma70_r4"/>
    <property type="match status" value="1"/>
</dbReference>
<reference evidence="7 8" key="1">
    <citation type="submission" date="2023-04" db="EMBL/GenBank/DDBJ databases">
        <title>Draft genome sequence of acteroides sedimenti strain YN3PY1.</title>
        <authorList>
            <person name="Yoshida N."/>
        </authorList>
    </citation>
    <scope>NUCLEOTIDE SEQUENCE [LARGE SCALE GENOMIC DNA]</scope>
    <source>
        <strain evidence="7 8">YN3PY1</strain>
    </source>
</reference>
<dbReference type="PANTHER" id="PTHR43133:SF46">
    <property type="entry name" value="RNA POLYMERASE SIGMA-70 FACTOR ECF SUBFAMILY"/>
    <property type="match status" value="1"/>
</dbReference>
<dbReference type="EMBL" id="AP028055">
    <property type="protein sequence ID" value="BEG99260.1"/>
    <property type="molecule type" value="Genomic_DNA"/>
</dbReference>
<name>A0ABN6Z403_9BACE</name>
<dbReference type="Proteomes" id="UP001496674">
    <property type="component" value="Chromosome"/>
</dbReference>
<dbReference type="Pfam" id="PF04542">
    <property type="entry name" value="Sigma70_r2"/>
    <property type="match status" value="1"/>
</dbReference>
<dbReference type="NCBIfam" id="TIGR02985">
    <property type="entry name" value="Sig70_bacteroi1"/>
    <property type="match status" value="1"/>
</dbReference>
<dbReference type="InterPro" id="IPR036388">
    <property type="entry name" value="WH-like_DNA-bd_sf"/>
</dbReference>
<organism evidence="7 8">
    <name type="scientific">Bacteroides sedimenti</name>
    <dbReference type="NCBI Taxonomy" id="2136147"/>
    <lineage>
        <taxon>Bacteria</taxon>
        <taxon>Pseudomonadati</taxon>
        <taxon>Bacteroidota</taxon>
        <taxon>Bacteroidia</taxon>
        <taxon>Bacteroidales</taxon>
        <taxon>Bacteroidaceae</taxon>
        <taxon>Bacteroides</taxon>
    </lineage>
</organism>
<keyword evidence="3" id="KW-0731">Sigma factor</keyword>
<dbReference type="InterPro" id="IPR014327">
    <property type="entry name" value="RNA_pol_sigma70_bacteroid"/>
</dbReference>
<dbReference type="Gene3D" id="1.10.1740.10">
    <property type="match status" value="1"/>
</dbReference>
<evidence type="ECO:0000256" key="3">
    <source>
        <dbReference type="ARBA" id="ARBA00023082"/>
    </source>
</evidence>
<keyword evidence="2" id="KW-0805">Transcription regulation</keyword>
<feature type="domain" description="RNA polymerase sigma factor 70 region 4 type 2" evidence="6">
    <location>
        <begin position="121"/>
        <end position="167"/>
    </location>
</feature>
<accession>A0ABN6Z403</accession>
<dbReference type="GO" id="GO:0000428">
    <property type="term" value="C:DNA-directed RNA polymerase complex"/>
    <property type="evidence" value="ECO:0007669"/>
    <property type="project" value="UniProtKB-KW"/>
</dbReference>
<dbReference type="SUPFAM" id="SSF88659">
    <property type="entry name" value="Sigma3 and sigma4 domains of RNA polymerase sigma factors"/>
    <property type="match status" value="1"/>
</dbReference>
<dbReference type="InterPro" id="IPR007627">
    <property type="entry name" value="RNA_pol_sigma70_r2"/>
</dbReference>
<evidence type="ECO:0000259" key="5">
    <source>
        <dbReference type="Pfam" id="PF04542"/>
    </source>
</evidence>
<evidence type="ECO:0000313" key="8">
    <source>
        <dbReference type="Proteomes" id="UP001496674"/>
    </source>
</evidence>
<evidence type="ECO:0000259" key="6">
    <source>
        <dbReference type="Pfam" id="PF08281"/>
    </source>
</evidence>
<evidence type="ECO:0000256" key="1">
    <source>
        <dbReference type="ARBA" id="ARBA00010641"/>
    </source>
</evidence>
<sequence>MNEEHYLLFELKQGNKEAFTLLFQKYYKDLVLFGGNFLYDKVRCEDIVQTIFLKLWSDREVLVVNTSLKSYLLRAVQNSCLDEIRHNQVKYEHESYTAAFGLDDNVDTENYILYSDLQNHLDEALSKLPEACRLAFEMNRFEGLRYKEIASRLDVSERTIEVRIGKAIGLLRVYLKEFFLLVSMLLFKEL</sequence>
<evidence type="ECO:0000256" key="4">
    <source>
        <dbReference type="ARBA" id="ARBA00023163"/>
    </source>
</evidence>
<dbReference type="InterPro" id="IPR013325">
    <property type="entry name" value="RNA_pol_sigma_r2"/>
</dbReference>
<keyword evidence="8" id="KW-1185">Reference proteome</keyword>
<keyword evidence="7" id="KW-0240">DNA-directed RNA polymerase</keyword>
<dbReference type="Pfam" id="PF08281">
    <property type="entry name" value="Sigma70_r4_2"/>
    <property type="match status" value="1"/>
</dbReference>
<dbReference type="RefSeq" id="WP_353329670.1">
    <property type="nucleotide sequence ID" value="NZ_AP028055.1"/>
</dbReference>
<dbReference type="SUPFAM" id="SSF88946">
    <property type="entry name" value="Sigma2 domain of RNA polymerase sigma factors"/>
    <property type="match status" value="1"/>
</dbReference>
<protein>
    <submittedName>
        <fullName evidence="7">DNA-directed RNA polymerase sigma-70 factor</fullName>
    </submittedName>
</protein>
<dbReference type="InterPro" id="IPR039425">
    <property type="entry name" value="RNA_pol_sigma-70-like"/>
</dbReference>
<dbReference type="Gene3D" id="1.10.10.10">
    <property type="entry name" value="Winged helix-like DNA-binding domain superfamily/Winged helix DNA-binding domain"/>
    <property type="match status" value="1"/>
</dbReference>
<proteinExistence type="inferred from homology"/>
<feature type="domain" description="RNA polymerase sigma-70 region 2" evidence="5">
    <location>
        <begin position="22"/>
        <end position="88"/>
    </location>
</feature>
<dbReference type="PANTHER" id="PTHR43133">
    <property type="entry name" value="RNA POLYMERASE ECF-TYPE SIGMA FACTO"/>
    <property type="match status" value="1"/>
</dbReference>
<dbReference type="InterPro" id="IPR013324">
    <property type="entry name" value="RNA_pol_sigma_r3/r4-like"/>
</dbReference>
<evidence type="ECO:0000256" key="2">
    <source>
        <dbReference type="ARBA" id="ARBA00023015"/>
    </source>
</evidence>
<dbReference type="InterPro" id="IPR013249">
    <property type="entry name" value="RNA_pol_sigma70_r4_t2"/>
</dbReference>
<dbReference type="NCBIfam" id="TIGR02937">
    <property type="entry name" value="sigma70-ECF"/>
    <property type="match status" value="1"/>
</dbReference>
<keyword evidence="4" id="KW-0804">Transcription</keyword>
<dbReference type="InterPro" id="IPR014284">
    <property type="entry name" value="RNA_pol_sigma-70_dom"/>
</dbReference>
<comment type="similarity">
    <text evidence="1">Belongs to the sigma-70 factor family. ECF subfamily.</text>
</comment>